<organism evidence="1 2">
    <name type="scientific">Thermostichus vulcanus str. 'Rupite'</name>
    <dbReference type="NCBI Taxonomy" id="2813851"/>
    <lineage>
        <taxon>Bacteria</taxon>
        <taxon>Bacillati</taxon>
        <taxon>Cyanobacteriota</taxon>
        <taxon>Cyanophyceae</taxon>
        <taxon>Thermostichales</taxon>
        <taxon>Thermostichaceae</taxon>
        <taxon>Thermostichus</taxon>
    </lineage>
</organism>
<gene>
    <name evidence="1" type="ORF">JX360_07585</name>
</gene>
<dbReference type="Pfam" id="PF09579">
    <property type="entry name" value="Spore_YtfJ"/>
    <property type="match status" value="1"/>
</dbReference>
<dbReference type="EMBL" id="JAFIRA010000015">
    <property type="protein sequence ID" value="MCJ2542770.1"/>
    <property type="molecule type" value="Genomic_DNA"/>
</dbReference>
<dbReference type="InterPro" id="IPR014229">
    <property type="entry name" value="Spore_YtfJ"/>
</dbReference>
<dbReference type="PANTHER" id="PTHR39162:SF1">
    <property type="entry name" value="SPORULATION PROTEIN YTFJ"/>
    <property type="match status" value="1"/>
</dbReference>
<comment type="caution">
    <text evidence="1">The sequence shown here is derived from an EMBL/GenBank/DDBJ whole genome shotgun (WGS) entry which is preliminary data.</text>
</comment>
<reference evidence="1" key="1">
    <citation type="submission" date="2021-02" db="EMBL/GenBank/DDBJ databases">
        <title>The CRISPR/cas machinery reduction and long-range gene transfer in the hot spring cyanobacterium Synechococcus.</title>
        <authorList>
            <person name="Dvorak P."/>
            <person name="Jahodarova E."/>
            <person name="Hasler P."/>
            <person name="Poulickova A."/>
        </authorList>
    </citation>
    <scope>NUCLEOTIDE SEQUENCE</scope>
    <source>
        <strain evidence="1">Rupite</strain>
    </source>
</reference>
<proteinExistence type="predicted"/>
<dbReference type="RefSeq" id="WP_244350049.1">
    <property type="nucleotide sequence ID" value="NZ_JAFIRA010000015.1"/>
</dbReference>
<evidence type="ECO:0000313" key="1">
    <source>
        <dbReference type="EMBL" id="MCJ2542770.1"/>
    </source>
</evidence>
<evidence type="ECO:0008006" key="3">
    <source>
        <dbReference type="Google" id="ProtNLM"/>
    </source>
</evidence>
<name>A0ABT0CBM6_THEVL</name>
<keyword evidence="2" id="KW-1185">Reference proteome</keyword>
<protein>
    <recommendedName>
        <fullName evidence="3">Sporulation protein YtfJ</fullName>
    </recommendedName>
</protein>
<accession>A0ABT0CBM6</accession>
<sequence length="136" mass="14411">MGSEFNVETVLEAVLSKLRVLAETGQTFGQPITIGETIIVPYMSLHFGLGGGGGNFGKTAPGFRGNGGDPASLFGGAGGGVRIEPVGFLVIRGDRVELLTTTQKPSQWNQLSETLLPLVQQWLQSRVEIPQGSEQD</sequence>
<dbReference type="PANTHER" id="PTHR39162">
    <property type="entry name" value="GLL3345 PROTEIN"/>
    <property type="match status" value="1"/>
</dbReference>
<evidence type="ECO:0000313" key="2">
    <source>
        <dbReference type="Proteomes" id="UP000830835"/>
    </source>
</evidence>
<dbReference type="Proteomes" id="UP000830835">
    <property type="component" value="Unassembled WGS sequence"/>
</dbReference>